<gene>
    <name evidence="1" type="ORF">MNB_SM-7-1331</name>
</gene>
<name>A0A1W1BXT3_9ZZZZ</name>
<accession>A0A1W1BXT3</accession>
<protein>
    <submittedName>
        <fullName evidence="1">Uncharacterized protein</fullName>
    </submittedName>
</protein>
<sequence>MLKNSYYPDVVRVGSVGYNSGMEKYKQSLENFISDIKNNSITKNEVVV</sequence>
<proteinExistence type="predicted"/>
<dbReference type="AlphaFoldDB" id="A0A1W1BXT3"/>
<reference evidence="1" key="1">
    <citation type="submission" date="2016-10" db="EMBL/GenBank/DDBJ databases">
        <authorList>
            <person name="de Groot N.N."/>
        </authorList>
    </citation>
    <scope>NUCLEOTIDE SEQUENCE</scope>
</reference>
<dbReference type="EMBL" id="FPHB01000042">
    <property type="protein sequence ID" value="SFV58346.1"/>
    <property type="molecule type" value="Genomic_DNA"/>
</dbReference>
<organism evidence="1">
    <name type="scientific">hydrothermal vent metagenome</name>
    <dbReference type="NCBI Taxonomy" id="652676"/>
    <lineage>
        <taxon>unclassified sequences</taxon>
        <taxon>metagenomes</taxon>
        <taxon>ecological metagenomes</taxon>
    </lineage>
</organism>
<evidence type="ECO:0000313" key="1">
    <source>
        <dbReference type="EMBL" id="SFV58346.1"/>
    </source>
</evidence>